<feature type="coiled-coil region" evidence="1">
    <location>
        <begin position="168"/>
        <end position="223"/>
    </location>
</feature>
<reference evidence="3" key="1">
    <citation type="submission" date="2023-10" db="EMBL/GenBank/DDBJ databases">
        <authorList>
            <person name="Chen Y."/>
            <person name="Shah S."/>
            <person name="Dougan E. K."/>
            <person name="Thang M."/>
            <person name="Chan C."/>
        </authorList>
    </citation>
    <scope>NUCLEOTIDE SEQUENCE [LARGE SCALE GENOMIC DNA]</scope>
</reference>
<proteinExistence type="predicted"/>
<protein>
    <recommendedName>
        <fullName evidence="5">RanBP2-type domain-containing protein</fullName>
    </recommendedName>
</protein>
<dbReference type="Proteomes" id="UP001189429">
    <property type="component" value="Unassembled WGS sequence"/>
</dbReference>
<keyword evidence="1" id="KW-0175">Coiled coil</keyword>
<feature type="region of interest" description="Disordered" evidence="2">
    <location>
        <begin position="51"/>
        <end position="80"/>
    </location>
</feature>
<evidence type="ECO:0000256" key="1">
    <source>
        <dbReference type="SAM" id="Coils"/>
    </source>
</evidence>
<evidence type="ECO:0000313" key="3">
    <source>
        <dbReference type="EMBL" id="CAK0806960.1"/>
    </source>
</evidence>
<sequence>MGADGGKPRSRAPSRASSRPRSEGGEMWRCSQPDCRCAKNQARWRWCKHCGAERDGGDSQPPWKKDRARPAGGGAAHARGRGEVDLGVDAMQALVAFAEGKGEKEMADKHRAAIQAKSQAATTALSKEELRSMVTLAEKSGDVQTAEKYKQLLDQLGKGSEQPAQLRANKAHAKVRKLKGKLEAANAVLQDLLAQVDKQRVLVAELVHELESAEADYKEAVAEAAAGVGAPGKVAAADAGAPLELSLAKLMDGDLDDLDLDDDGLFGYAEFEELGPEALAEAQRRKKQMFESFRQMAGSFFGEVRQKGEALQAEHKALQERLAAKKRRTADEEEPKEEPEPAAVEQPGQPASPEVEGDLPAGQPGTAGGAGDSERLKAEARAAVAAASAKGASKGWWAVEAGERQYHFIYIGYASGGDHVDWFGPIVAWHDAKAAINYSVECIAAYLYQCSRDCQHGERSANFGVGAAVDYHGSSEPDSDFGVVF</sequence>
<dbReference type="EMBL" id="CAUYUJ010003814">
    <property type="protein sequence ID" value="CAK0806960.1"/>
    <property type="molecule type" value="Genomic_DNA"/>
</dbReference>
<keyword evidence="4" id="KW-1185">Reference proteome</keyword>
<organism evidence="3 4">
    <name type="scientific">Prorocentrum cordatum</name>
    <dbReference type="NCBI Taxonomy" id="2364126"/>
    <lineage>
        <taxon>Eukaryota</taxon>
        <taxon>Sar</taxon>
        <taxon>Alveolata</taxon>
        <taxon>Dinophyceae</taxon>
        <taxon>Prorocentrales</taxon>
        <taxon>Prorocentraceae</taxon>
        <taxon>Prorocentrum</taxon>
    </lineage>
</organism>
<feature type="compositionally biased region" description="Basic and acidic residues" evidence="2">
    <location>
        <begin position="51"/>
        <end position="69"/>
    </location>
</feature>
<gene>
    <name evidence="3" type="ORF">PCOR1329_LOCUS12997</name>
</gene>
<evidence type="ECO:0000313" key="4">
    <source>
        <dbReference type="Proteomes" id="UP001189429"/>
    </source>
</evidence>
<name>A0ABN9QLH1_9DINO</name>
<feature type="region of interest" description="Disordered" evidence="2">
    <location>
        <begin position="321"/>
        <end position="375"/>
    </location>
</feature>
<evidence type="ECO:0008006" key="5">
    <source>
        <dbReference type="Google" id="ProtNLM"/>
    </source>
</evidence>
<comment type="caution">
    <text evidence="3">The sequence shown here is derived from an EMBL/GenBank/DDBJ whole genome shotgun (WGS) entry which is preliminary data.</text>
</comment>
<evidence type="ECO:0000256" key="2">
    <source>
        <dbReference type="SAM" id="MobiDB-lite"/>
    </source>
</evidence>
<accession>A0ABN9QLH1</accession>
<feature type="region of interest" description="Disordered" evidence="2">
    <location>
        <begin position="1"/>
        <end position="35"/>
    </location>
</feature>
<feature type="compositionally biased region" description="Low complexity" evidence="2">
    <location>
        <begin position="341"/>
        <end position="351"/>
    </location>
</feature>